<evidence type="ECO:0000313" key="10">
    <source>
        <dbReference type="Proteomes" id="UP000219573"/>
    </source>
</evidence>
<dbReference type="InterPro" id="IPR029063">
    <property type="entry name" value="SAM-dependent_MTases_sf"/>
</dbReference>
<dbReference type="InterPro" id="IPR023095">
    <property type="entry name" value="Ade_MeTrfase_dom_2"/>
</dbReference>
<evidence type="ECO:0000256" key="2">
    <source>
        <dbReference type="ARBA" id="ARBA00011900"/>
    </source>
</evidence>
<proteinExistence type="inferred from homology"/>
<accession>A0A285II97</accession>
<evidence type="ECO:0000256" key="8">
    <source>
        <dbReference type="RuleBase" id="RU361257"/>
    </source>
</evidence>
<dbReference type="PRINTS" id="PR00505">
    <property type="entry name" value="D12N6MTFRASE"/>
</dbReference>
<dbReference type="GO" id="GO:0032259">
    <property type="term" value="P:methylation"/>
    <property type="evidence" value="ECO:0007669"/>
    <property type="project" value="UniProtKB-KW"/>
</dbReference>
<evidence type="ECO:0000256" key="5">
    <source>
        <dbReference type="ARBA" id="ARBA00022691"/>
    </source>
</evidence>
<dbReference type="PANTHER" id="PTHR30481">
    <property type="entry name" value="DNA ADENINE METHYLASE"/>
    <property type="match status" value="1"/>
</dbReference>
<gene>
    <name evidence="9" type="ORF">SAMN06265827_1564</name>
</gene>
<dbReference type="Gene3D" id="3.40.50.150">
    <property type="entry name" value="Vaccinia Virus protein VP39"/>
    <property type="match status" value="1"/>
</dbReference>
<organism evidence="9 10">
    <name type="scientific">Orenia metallireducens</name>
    <dbReference type="NCBI Taxonomy" id="1413210"/>
    <lineage>
        <taxon>Bacteria</taxon>
        <taxon>Bacillati</taxon>
        <taxon>Bacillota</taxon>
        <taxon>Clostridia</taxon>
        <taxon>Halanaerobiales</taxon>
        <taxon>Halobacteroidaceae</taxon>
        <taxon>Orenia</taxon>
    </lineage>
</organism>
<dbReference type="GO" id="GO:0009007">
    <property type="term" value="F:site-specific DNA-methyltransferase (adenine-specific) activity"/>
    <property type="evidence" value="ECO:0007669"/>
    <property type="project" value="UniProtKB-UniRule"/>
</dbReference>
<protein>
    <recommendedName>
        <fullName evidence="2 8">Site-specific DNA-methyltransferase (adenine-specific)</fullName>
        <ecNumber evidence="2 8">2.1.1.72</ecNumber>
    </recommendedName>
</protein>
<evidence type="ECO:0000256" key="7">
    <source>
        <dbReference type="PIRSR" id="PIRSR000398-1"/>
    </source>
</evidence>
<dbReference type="PROSITE" id="PS00092">
    <property type="entry name" value="N6_MTASE"/>
    <property type="match status" value="1"/>
</dbReference>
<dbReference type="PIRSF" id="PIRSF000398">
    <property type="entry name" value="M_m6A_EcoRV"/>
    <property type="match status" value="1"/>
</dbReference>
<dbReference type="Pfam" id="PF02086">
    <property type="entry name" value="MethyltransfD12"/>
    <property type="match status" value="1"/>
</dbReference>
<reference evidence="10" key="1">
    <citation type="submission" date="2017-09" db="EMBL/GenBank/DDBJ databases">
        <authorList>
            <person name="Varghese N."/>
            <person name="Submissions S."/>
        </authorList>
    </citation>
    <scope>NUCLEOTIDE SEQUENCE [LARGE SCALE GENOMIC DNA]</scope>
    <source>
        <strain evidence="10">MSL47</strain>
    </source>
</reference>
<dbReference type="Gene3D" id="1.10.1020.10">
    <property type="entry name" value="Adenine-specific Methyltransferase, Domain 2"/>
    <property type="match status" value="1"/>
</dbReference>
<dbReference type="InterPro" id="IPR012263">
    <property type="entry name" value="M_m6A_EcoRV"/>
</dbReference>
<dbReference type="GO" id="GO:1904047">
    <property type="term" value="F:S-adenosyl-L-methionine binding"/>
    <property type="evidence" value="ECO:0007669"/>
    <property type="project" value="TreeGrafter"/>
</dbReference>
<dbReference type="Proteomes" id="UP000219573">
    <property type="component" value="Unassembled WGS sequence"/>
</dbReference>
<keyword evidence="10" id="KW-1185">Reference proteome</keyword>
<sequence>MSKKNKLVKPFVKWAGGKRQLLTEIRKHIPRDISTYYEPFIGGGAVLFDLQPKKAVINDANEELFNVYKVIKNDVDNLVEDLKKHVNEEDYYYEVRALDRSADYDKLSDVERASRILFLNKTCFNGLFRVNQSGEFNVPFGRYKNPAIVNEKVLRAVSNYLNSNDIRILNEDFTEAIKGMRREAFVYFDPPYHPISDSSSFTGYTVDGFGEKDQRRLKKLCDDLTERGCRFMLSNSSAPLILDLYEKDYKVDYIGANRSINSVGDKRGEVKEVLVRNY</sequence>
<evidence type="ECO:0000313" key="9">
    <source>
        <dbReference type="EMBL" id="SNY47692.1"/>
    </source>
</evidence>
<evidence type="ECO:0000256" key="6">
    <source>
        <dbReference type="ARBA" id="ARBA00047942"/>
    </source>
</evidence>
<dbReference type="EC" id="2.1.1.72" evidence="2 8"/>
<dbReference type="GO" id="GO:0006298">
    <property type="term" value="P:mismatch repair"/>
    <property type="evidence" value="ECO:0007669"/>
    <property type="project" value="TreeGrafter"/>
</dbReference>
<name>A0A285II97_9FIRM</name>
<feature type="binding site" evidence="7">
    <location>
        <position position="59"/>
    </location>
    <ligand>
        <name>S-adenosyl-L-methionine</name>
        <dbReference type="ChEBI" id="CHEBI:59789"/>
    </ligand>
</feature>
<dbReference type="GO" id="GO:0009307">
    <property type="term" value="P:DNA restriction-modification system"/>
    <property type="evidence" value="ECO:0007669"/>
    <property type="project" value="InterPro"/>
</dbReference>
<feature type="binding site" evidence="7">
    <location>
        <position position="14"/>
    </location>
    <ligand>
        <name>S-adenosyl-L-methionine</name>
        <dbReference type="ChEBI" id="CHEBI:59789"/>
    </ligand>
</feature>
<keyword evidence="4 8" id="KW-0808">Transferase</keyword>
<dbReference type="NCBIfam" id="TIGR00571">
    <property type="entry name" value="dam"/>
    <property type="match status" value="1"/>
</dbReference>
<feature type="binding site" evidence="7">
    <location>
        <position position="189"/>
    </location>
    <ligand>
        <name>S-adenosyl-L-methionine</name>
        <dbReference type="ChEBI" id="CHEBI:59789"/>
    </ligand>
</feature>
<evidence type="ECO:0000256" key="4">
    <source>
        <dbReference type="ARBA" id="ARBA00022679"/>
    </source>
</evidence>
<dbReference type="EMBL" id="OBDZ01000056">
    <property type="protein sequence ID" value="SNY47692.1"/>
    <property type="molecule type" value="Genomic_DNA"/>
</dbReference>
<dbReference type="InterPro" id="IPR012327">
    <property type="entry name" value="MeTrfase_D12"/>
</dbReference>
<dbReference type="AlphaFoldDB" id="A0A285II97"/>
<dbReference type="SUPFAM" id="SSF53335">
    <property type="entry name" value="S-adenosyl-L-methionine-dependent methyltransferases"/>
    <property type="match status" value="1"/>
</dbReference>
<dbReference type="GO" id="GO:0043565">
    <property type="term" value="F:sequence-specific DNA binding"/>
    <property type="evidence" value="ECO:0007669"/>
    <property type="project" value="TreeGrafter"/>
</dbReference>
<dbReference type="OrthoDB" id="9805629at2"/>
<dbReference type="PANTHER" id="PTHR30481:SF3">
    <property type="entry name" value="DNA ADENINE METHYLASE"/>
    <property type="match status" value="1"/>
</dbReference>
<evidence type="ECO:0000256" key="1">
    <source>
        <dbReference type="ARBA" id="ARBA00006594"/>
    </source>
</evidence>
<comment type="catalytic activity">
    <reaction evidence="6 8">
        <text>a 2'-deoxyadenosine in DNA + S-adenosyl-L-methionine = an N(6)-methyl-2'-deoxyadenosine in DNA + S-adenosyl-L-homocysteine + H(+)</text>
        <dbReference type="Rhea" id="RHEA:15197"/>
        <dbReference type="Rhea" id="RHEA-COMP:12418"/>
        <dbReference type="Rhea" id="RHEA-COMP:12419"/>
        <dbReference type="ChEBI" id="CHEBI:15378"/>
        <dbReference type="ChEBI" id="CHEBI:57856"/>
        <dbReference type="ChEBI" id="CHEBI:59789"/>
        <dbReference type="ChEBI" id="CHEBI:90615"/>
        <dbReference type="ChEBI" id="CHEBI:90616"/>
        <dbReference type="EC" id="2.1.1.72"/>
    </reaction>
</comment>
<keyword evidence="5 8" id="KW-0949">S-adenosyl-L-methionine</keyword>
<keyword evidence="3 8" id="KW-0489">Methyltransferase</keyword>
<dbReference type="RefSeq" id="WP_097019663.1">
    <property type="nucleotide sequence ID" value="NZ_OBDZ01000056.1"/>
</dbReference>
<comment type="similarity">
    <text evidence="1 8">Belongs to the N(4)/N(6)-methyltransferase family.</text>
</comment>
<feature type="binding site" evidence="7">
    <location>
        <position position="18"/>
    </location>
    <ligand>
        <name>S-adenosyl-L-methionine</name>
        <dbReference type="ChEBI" id="CHEBI:59789"/>
    </ligand>
</feature>
<evidence type="ECO:0000256" key="3">
    <source>
        <dbReference type="ARBA" id="ARBA00022603"/>
    </source>
</evidence>
<dbReference type="InterPro" id="IPR002052">
    <property type="entry name" value="DNA_methylase_N6_adenine_CS"/>
</dbReference>